<feature type="transmembrane region" description="Helical" evidence="1">
    <location>
        <begin position="196"/>
        <end position="218"/>
    </location>
</feature>
<feature type="transmembrane region" description="Helical" evidence="1">
    <location>
        <begin position="44"/>
        <end position="72"/>
    </location>
</feature>
<dbReference type="InterPro" id="IPR018750">
    <property type="entry name" value="DUF2306_membrane"/>
</dbReference>
<sequence length="295" mass="31666">MSASPATATPLAERAQPRAGNGVIPAGYGEGRLARAGAPALKAAAAFCYGVMALGQLIFAIYVAGFYGGALAQGNLYTWNKVLPHGYVAGDALGNLILAVHLAFAVVITLGGSLQLLPALRRRAPRLHRWNGRLYLFAALLLSLGGLVLLWTRDRVGDLPQHLAISLNALLILLFGLATLRSAVARRFEAHRRWALRLFLAVSGVWFFRVGLMFWLIANRGPAGFDPQTFSGPFLTFLAFAQYLLPLALLELYLRAQQNRRGLTKLATAALLALATLAMAAGIAGAALVMWLPRL</sequence>
<accession>A0ABT1QUU0</accession>
<evidence type="ECO:0000313" key="2">
    <source>
        <dbReference type="EMBL" id="MCQ4166057.1"/>
    </source>
</evidence>
<feature type="transmembrane region" description="Helical" evidence="1">
    <location>
        <begin position="230"/>
        <end position="254"/>
    </location>
</feature>
<proteinExistence type="predicted"/>
<keyword evidence="1" id="KW-0472">Membrane</keyword>
<dbReference type="RefSeq" id="WP_255915248.1">
    <property type="nucleotide sequence ID" value="NZ_JANFQO010000014.1"/>
</dbReference>
<comment type="caution">
    <text evidence="2">The sequence shown here is derived from an EMBL/GenBank/DDBJ whole genome shotgun (WGS) entry which is preliminary data.</text>
</comment>
<feature type="transmembrane region" description="Helical" evidence="1">
    <location>
        <begin position="163"/>
        <end position="184"/>
    </location>
</feature>
<keyword evidence="1" id="KW-0812">Transmembrane</keyword>
<name>A0ABT1QUU0_9GAMM</name>
<dbReference type="Pfam" id="PF10067">
    <property type="entry name" value="DUF2306"/>
    <property type="match status" value="1"/>
</dbReference>
<evidence type="ECO:0000256" key="1">
    <source>
        <dbReference type="SAM" id="Phobius"/>
    </source>
</evidence>
<reference evidence="2" key="1">
    <citation type="submission" date="2022-07" db="EMBL/GenBank/DDBJ databases">
        <title>Tahibacter sp., a new gammaproteobacterium isolated from the silt sample collected at pig farm.</title>
        <authorList>
            <person name="Chen H."/>
        </authorList>
    </citation>
    <scope>NUCLEOTIDE SEQUENCE</scope>
    <source>
        <strain evidence="2">P2K</strain>
    </source>
</reference>
<dbReference type="Proteomes" id="UP001165498">
    <property type="component" value="Unassembled WGS sequence"/>
</dbReference>
<organism evidence="2 3">
    <name type="scientific">Tahibacter harae</name>
    <dbReference type="NCBI Taxonomy" id="2963937"/>
    <lineage>
        <taxon>Bacteria</taxon>
        <taxon>Pseudomonadati</taxon>
        <taxon>Pseudomonadota</taxon>
        <taxon>Gammaproteobacteria</taxon>
        <taxon>Lysobacterales</taxon>
        <taxon>Rhodanobacteraceae</taxon>
        <taxon>Tahibacter</taxon>
    </lineage>
</organism>
<feature type="transmembrane region" description="Helical" evidence="1">
    <location>
        <begin position="134"/>
        <end position="151"/>
    </location>
</feature>
<gene>
    <name evidence="2" type="ORF">NM961_15150</name>
</gene>
<feature type="transmembrane region" description="Helical" evidence="1">
    <location>
        <begin position="266"/>
        <end position="292"/>
    </location>
</feature>
<feature type="transmembrane region" description="Helical" evidence="1">
    <location>
        <begin position="92"/>
        <end position="114"/>
    </location>
</feature>
<protein>
    <submittedName>
        <fullName evidence="2">DUF2306 domain-containing protein</fullName>
    </submittedName>
</protein>
<keyword evidence="3" id="KW-1185">Reference proteome</keyword>
<keyword evidence="1" id="KW-1133">Transmembrane helix</keyword>
<dbReference type="EMBL" id="JANFQO010000014">
    <property type="protein sequence ID" value="MCQ4166057.1"/>
    <property type="molecule type" value="Genomic_DNA"/>
</dbReference>
<evidence type="ECO:0000313" key="3">
    <source>
        <dbReference type="Proteomes" id="UP001165498"/>
    </source>
</evidence>